<dbReference type="Gene3D" id="2.40.160.10">
    <property type="entry name" value="Porin"/>
    <property type="match status" value="1"/>
</dbReference>
<protein>
    <submittedName>
        <fullName evidence="1">Outer membrane beta-barrel protein</fullName>
    </submittedName>
</protein>
<dbReference type="RefSeq" id="WP_182668216.1">
    <property type="nucleotide sequence ID" value="NZ_JACHTE010000002.1"/>
</dbReference>
<accession>A0A7W3U2H8</accession>
<dbReference type="SUPFAM" id="SSF56935">
    <property type="entry name" value="Porins"/>
    <property type="match status" value="1"/>
</dbReference>
<dbReference type="InterPro" id="IPR023614">
    <property type="entry name" value="Porin_dom_sf"/>
</dbReference>
<sequence length="439" mass="49498">MQTRPRMQAPRHTLLSLAIVGAALLPGRVGAIDLDYELSVGVTHNSNIILSEYDEISETTLAPGIDFSFVHEGRSVDATARGNVRYLHYTSGTFDDEVRSGFSGHLRWRALPERLDFMVDDYLSQQPVNILSPLTPSNTQRVNVLVGGPTLYLRFGDRTRGQLDLRYTRNEAEETADFDGHRLNGAFRVLHDLTPTSRASFNVEANQVEFDDTTVSSDYDRWDVYGNYQRNLNDFDASLDLGYSRLDVVDGAGHDAPLARLALDWRLSAETSLSASLDYQFSDTARSLVATPIGPDLPVGTDIDVSGTIVSSDPYRQKRAEIGFQHATPRYAFDATVFHEQAEYIEADDFDNRFSGAYVGYTHRFNALTDLNLTADYQRREYETLDRLDRDLTLGIGIERRFTRHLTGRFNLLRRTRDSSVQGFSYDDNAALVSIAYRR</sequence>
<keyword evidence="2" id="KW-1185">Reference proteome</keyword>
<organism evidence="1 2">
    <name type="scientific">Marilutibacter penaei</name>
    <dbReference type="NCBI Taxonomy" id="2759900"/>
    <lineage>
        <taxon>Bacteria</taxon>
        <taxon>Pseudomonadati</taxon>
        <taxon>Pseudomonadota</taxon>
        <taxon>Gammaproteobacteria</taxon>
        <taxon>Lysobacterales</taxon>
        <taxon>Lysobacteraceae</taxon>
        <taxon>Marilutibacter</taxon>
    </lineage>
</organism>
<reference evidence="1 2" key="1">
    <citation type="submission" date="2020-07" db="EMBL/GenBank/DDBJ databases">
        <authorList>
            <person name="Xu S."/>
            <person name="Li A."/>
        </authorList>
    </citation>
    <scope>NUCLEOTIDE SEQUENCE [LARGE SCALE GENOMIC DNA]</scope>
    <source>
        <strain evidence="1 2">SG-8</strain>
    </source>
</reference>
<dbReference type="EMBL" id="JACHTE010000002">
    <property type="protein sequence ID" value="MBB1087415.1"/>
    <property type="molecule type" value="Genomic_DNA"/>
</dbReference>
<dbReference type="AlphaFoldDB" id="A0A7W3U2H8"/>
<dbReference type="Proteomes" id="UP000552587">
    <property type="component" value="Unassembled WGS sequence"/>
</dbReference>
<evidence type="ECO:0000313" key="2">
    <source>
        <dbReference type="Proteomes" id="UP000552587"/>
    </source>
</evidence>
<gene>
    <name evidence="1" type="ORF">H4F99_02805</name>
</gene>
<name>A0A7W3U2H8_9GAMM</name>
<comment type="caution">
    <text evidence="1">The sequence shown here is derived from an EMBL/GenBank/DDBJ whole genome shotgun (WGS) entry which is preliminary data.</text>
</comment>
<proteinExistence type="predicted"/>
<evidence type="ECO:0000313" key="1">
    <source>
        <dbReference type="EMBL" id="MBB1087415.1"/>
    </source>
</evidence>